<dbReference type="Proteomes" id="UP001597368">
    <property type="component" value="Unassembled WGS sequence"/>
</dbReference>
<dbReference type="SMART" id="SM01043">
    <property type="entry name" value="BTAD"/>
    <property type="match status" value="1"/>
</dbReference>
<dbReference type="Pfam" id="PF00486">
    <property type="entry name" value="Trans_reg_C"/>
    <property type="match status" value="1"/>
</dbReference>
<dbReference type="InterPro" id="IPR003593">
    <property type="entry name" value="AAA+_ATPase"/>
</dbReference>
<keyword evidence="5" id="KW-0378">Hydrolase</keyword>
<dbReference type="RefSeq" id="WP_379580836.1">
    <property type="nucleotide sequence ID" value="NZ_JBHUFV010000073.1"/>
</dbReference>
<dbReference type="CDD" id="cd15831">
    <property type="entry name" value="BTAD"/>
    <property type="match status" value="1"/>
</dbReference>
<dbReference type="InterPro" id="IPR003959">
    <property type="entry name" value="ATPase_AAA_core"/>
</dbReference>
<dbReference type="InterPro" id="IPR036388">
    <property type="entry name" value="WH-like_DNA-bd_sf"/>
</dbReference>
<reference evidence="6" key="1">
    <citation type="journal article" date="2019" name="Int. J. Syst. Evol. Microbiol.">
        <title>The Global Catalogue of Microorganisms (GCM) 10K type strain sequencing project: providing services to taxonomists for standard genome sequencing and annotation.</title>
        <authorList>
            <consortium name="The Broad Institute Genomics Platform"/>
            <consortium name="The Broad Institute Genome Sequencing Center for Infectious Disease"/>
            <person name="Wu L."/>
            <person name="Ma J."/>
        </authorList>
    </citation>
    <scope>NUCLEOTIDE SEQUENCE [LARGE SCALE GENOMIC DNA]</scope>
    <source>
        <strain evidence="6">ICMP 6774ER</strain>
    </source>
</reference>
<dbReference type="InterPro" id="IPR001867">
    <property type="entry name" value="OmpR/PhoB-type_DNA-bd"/>
</dbReference>
<dbReference type="EMBL" id="JBHUFV010000073">
    <property type="protein sequence ID" value="MFD1938742.1"/>
    <property type="molecule type" value="Genomic_DNA"/>
</dbReference>
<dbReference type="Gene3D" id="3.40.50.1820">
    <property type="entry name" value="alpha/beta hydrolase"/>
    <property type="match status" value="1"/>
</dbReference>
<dbReference type="SMART" id="SM00862">
    <property type="entry name" value="Trans_reg_C"/>
    <property type="match status" value="1"/>
</dbReference>
<dbReference type="SUPFAM" id="SSF53474">
    <property type="entry name" value="alpha/beta-Hydrolases"/>
    <property type="match status" value="1"/>
</dbReference>
<dbReference type="SUPFAM" id="SSF52540">
    <property type="entry name" value="P-loop containing nucleoside triphosphate hydrolases"/>
    <property type="match status" value="1"/>
</dbReference>
<name>A0ABW4TCJ6_9ACTN</name>
<feature type="domain" description="OmpR/PhoB-type" evidence="4">
    <location>
        <begin position="1"/>
        <end position="96"/>
    </location>
</feature>
<proteinExistence type="inferred from homology"/>
<dbReference type="InterPro" id="IPR027417">
    <property type="entry name" value="P-loop_NTPase"/>
</dbReference>
<dbReference type="Pfam" id="PF00004">
    <property type="entry name" value="AAA"/>
    <property type="match status" value="1"/>
</dbReference>
<sequence>MRFGVLGPLAVWTDDGALVRVPDTKVRALLADLLLAEGHPVSISALIDDLWGDDLPVNPTSTLQTRISQLRRALEEAEPGSRDLVVTQPPGYMLRVAADAVDVGRFRGLAQRARTVAEPRTRRSLLADALALWRGPAFADVSEAPFARAAIDRLEEERMVVIEEHAEARLEMGEHHLLSAELAEVVAGHPLRQRLRAVYMRGLYRSGRHSQALDTYRDLRTRLADELGLDPAADLVSLHQAILSQDPALAAVPAEASARTNLPAAMTELIGRATAVERVRARLRSGRLVTLTGPGGVGKTSLALEVARDLDDAYLVELAALDASAGEQDLLQAIRNLTQPDGERVLVLDNCEHVVEQVAAVADKLLGTAPHLRILATSREPLGILGEQVWPVPPLGLPSSATDSGAVARSSAIQLFVARATAAKPDFQLTPANTPAVVEICRRLDGLPLALELAATRVRALEIHDLATRLDDRFRVLATGRRGAPDRQRTLQAMIEWSWDLLTEPERTVLRRLAIHPDAWSLQAAEAICPGDVADLLTRLVDRSLVSPLTGTTGSRYRLLETVRAFCLDRLRDSGEFEETRRQYVAYYEELTDRNEPRLFGHGGLLIQASDLYREPRPATGTPDGGAHGGTKATATSADGTIIAVERWGQGPPLILVGGALNERTDFTSLAVRLAPRFTVITYDRRGRGGSGDTQPYTVVREIEDLTAVLGQAGGAAFALGVSSGAVLVADSAARGVPITGLVLIEPPFIIDGTRTAIPLDFTAQLDKLVRADRRGDAVELFLTTAVETPAEVIAAMRSAPQWRSLEAMAHTLAYDMTVMGDYSLPVHWRATITVPTLVIDGTHSAAWRRDAAQTVTDLLPHGRRHSVDAPHDMAPDVLAPLLEQFLL</sequence>
<evidence type="ECO:0000259" key="4">
    <source>
        <dbReference type="PROSITE" id="PS51755"/>
    </source>
</evidence>
<comment type="similarity">
    <text evidence="1">Belongs to the AfsR/DnrI/RedD regulatory family.</text>
</comment>
<comment type="caution">
    <text evidence="5">The sequence shown here is derived from an EMBL/GenBank/DDBJ whole genome shotgun (WGS) entry which is preliminary data.</text>
</comment>
<dbReference type="Gene3D" id="3.40.50.300">
    <property type="entry name" value="P-loop containing nucleotide triphosphate hydrolases"/>
    <property type="match status" value="1"/>
</dbReference>
<protein>
    <submittedName>
        <fullName evidence="5">Alpha/beta fold hydrolase</fullName>
    </submittedName>
</protein>
<dbReference type="Pfam" id="PF25872">
    <property type="entry name" value="HTH_77"/>
    <property type="match status" value="1"/>
</dbReference>
<dbReference type="PROSITE" id="PS51755">
    <property type="entry name" value="OMPR_PHOB"/>
    <property type="match status" value="1"/>
</dbReference>
<dbReference type="InterPro" id="IPR011990">
    <property type="entry name" value="TPR-like_helical_dom_sf"/>
</dbReference>
<evidence type="ECO:0000256" key="3">
    <source>
        <dbReference type="PROSITE-ProRule" id="PRU01091"/>
    </source>
</evidence>
<dbReference type="Pfam" id="PF03704">
    <property type="entry name" value="BTAD"/>
    <property type="match status" value="1"/>
</dbReference>
<dbReference type="PANTHER" id="PTHR47691">
    <property type="entry name" value="REGULATOR-RELATED"/>
    <property type="match status" value="1"/>
</dbReference>
<dbReference type="InterPro" id="IPR058852">
    <property type="entry name" value="HTH_77"/>
</dbReference>
<dbReference type="Pfam" id="PF12697">
    <property type="entry name" value="Abhydrolase_6"/>
    <property type="match status" value="1"/>
</dbReference>
<gene>
    <name evidence="5" type="ORF">ACFSKW_45500</name>
</gene>
<dbReference type="SUPFAM" id="SSF46894">
    <property type="entry name" value="C-terminal effector domain of the bipartite response regulators"/>
    <property type="match status" value="1"/>
</dbReference>
<keyword evidence="2 3" id="KW-0238">DNA-binding</keyword>
<dbReference type="InterPro" id="IPR000073">
    <property type="entry name" value="AB_hydrolase_1"/>
</dbReference>
<dbReference type="SUPFAM" id="SSF48452">
    <property type="entry name" value="TPR-like"/>
    <property type="match status" value="1"/>
</dbReference>
<evidence type="ECO:0000256" key="2">
    <source>
        <dbReference type="ARBA" id="ARBA00023125"/>
    </source>
</evidence>
<organism evidence="5 6">
    <name type="scientific">Nonomuraea mangrovi</name>
    <dbReference type="NCBI Taxonomy" id="2316207"/>
    <lineage>
        <taxon>Bacteria</taxon>
        <taxon>Bacillati</taxon>
        <taxon>Actinomycetota</taxon>
        <taxon>Actinomycetes</taxon>
        <taxon>Streptosporangiales</taxon>
        <taxon>Streptosporangiaceae</taxon>
        <taxon>Nonomuraea</taxon>
    </lineage>
</organism>
<dbReference type="Gene3D" id="1.10.10.10">
    <property type="entry name" value="Winged helix-like DNA-binding domain superfamily/Winged helix DNA-binding domain"/>
    <property type="match status" value="1"/>
</dbReference>
<feature type="DNA-binding region" description="OmpR/PhoB-type" evidence="3">
    <location>
        <begin position="1"/>
        <end position="96"/>
    </location>
</feature>
<evidence type="ECO:0000313" key="5">
    <source>
        <dbReference type="EMBL" id="MFD1938742.1"/>
    </source>
</evidence>
<dbReference type="PANTHER" id="PTHR47691:SF3">
    <property type="entry name" value="HTH-TYPE TRANSCRIPTIONAL REGULATOR RV0890C-RELATED"/>
    <property type="match status" value="1"/>
</dbReference>
<evidence type="ECO:0000256" key="1">
    <source>
        <dbReference type="ARBA" id="ARBA00005820"/>
    </source>
</evidence>
<accession>A0ABW4TCJ6</accession>
<dbReference type="SMART" id="SM00382">
    <property type="entry name" value="AAA"/>
    <property type="match status" value="1"/>
</dbReference>
<dbReference type="InterPro" id="IPR005158">
    <property type="entry name" value="BTAD"/>
</dbReference>
<dbReference type="InterPro" id="IPR016032">
    <property type="entry name" value="Sig_transdc_resp-reg_C-effctor"/>
</dbReference>
<dbReference type="InterPro" id="IPR029058">
    <property type="entry name" value="AB_hydrolase_fold"/>
</dbReference>
<evidence type="ECO:0000313" key="6">
    <source>
        <dbReference type="Proteomes" id="UP001597368"/>
    </source>
</evidence>
<dbReference type="GO" id="GO:0016787">
    <property type="term" value="F:hydrolase activity"/>
    <property type="evidence" value="ECO:0007669"/>
    <property type="project" value="UniProtKB-KW"/>
</dbReference>
<dbReference type="Gene3D" id="1.25.40.10">
    <property type="entry name" value="Tetratricopeptide repeat domain"/>
    <property type="match status" value="1"/>
</dbReference>
<keyword evidence="6" id="KW-1185">Reference proteome</keyword>